<evidence type="ECO:0000256" key="6">
    <source>
        <dbReference type="ARBA" id="ARBA00022989"/>
    </source>
</evidence>
<dbReference type="PRINTS" id="PR00245">
    <property type="entry name" value="OLFACTORYR"/>
</dbReference>
<keyword evidence="8 14" id="KW-0472">Membrane</keyword>
<dbReference type="InterPro" id="IPR000276">
    <property type="entry name" value="GPCR_Rhodpsn"/>
</dbReference>
<evidence type="ECO:0000256" key="4">
    <source>
        <dbReference type="ARBA" id="ARBA00022692"/>
    </source>
</evidence>
<feature type="transmembrane region" description="Helical" evidence="14">
    <location>
        <begin position="237"/>
        <end position="261"/>
    </location>
</feature>
<keyword evidence="5 14" id="KW-0552">Olfaction</keyword>
<evidence type="ECO:0000256" key="11">
    <source>
        <dbReference type="ARBA" id="ARBA00023180"/>
    </source>
</evidence>
<feature type="transmembrane region" description="Helical" evidence="14">
    <location>
        <begin position="199"/>
        <end position="225"/>
    </location>
</feature>
<keyword evidence="3 14" id="KW-0716">Sensory transduction</keyword>
<accession>A0AAV3AT02</accession>
<evidence type="ECO:0000256" key="3">
    <source>
        <dbReference type="ARBA" id="ARBA00022606"/>
    </source>
</evidence>
<keyword evidence="6 14" id="KW-1133">Transmembrane helix</keyword>
<evidence type="ECO:0000256" key="10">
    <source>
        <dbReference type="ARBA" id="ARBA00023170"/>
    </source>
</evidence>
<dbReference type="GO" id="GO:0004984">
    <property type="term" value="F:olfactory receptor activity"/>
    <property type="evidence" value="ECO:0007669"/>
    <property type="project" value="InterPro"/>
</dbReference>
<keyword evidence="7 13" id="KW-0297">G-protein coupled receptor</keyword>
<keyword evidence="17" id="KW-1185">Reference proteome</keyword>
<feature type="domain" description="G-protein coupled receptors family 1 profile" evidence="15">
    <location>
        <begin position="41"/>
        <end position="290"/>
    </location>
</feature>
<comment type="subcellular location">
    <subcellularLocation>
        <location evidence="1 14">Cell membrane</location>
        <topology evidence="1 14">Multi-pass membrane protein</topology>
    </subcellularLocation>
</comment>
<feature type="transmembrane region" description="Helical" evidence="14">
    <location>
        <begin position="273"/>
        <end position="292"/>
    </location>
</feature>
<evidence type="ECO:0000259" key="15">
    <source>
        <dbReference type="PROSITE" id="PS50262"/>
    </source>
</evidence>
<feature type="transmembrane region" description="Helical" evidence="14">
    <location>
        <begin position="26"/>
        <end position="49"/>
    </location>
</feature>
<gene>
    <name evidence="16" type="ORF">GDO54_005862</name>
</gene>
<feature type="transmembrane region" description="Helical" evidence="14">
    <location>
        <begin position="142"/>
        <end position="163"/>
    </location>
</feature>
<dbReference type="Pfam" id="PF13853">
    <property type="entry name" value="7tm_4"/>
    <property type="match status" value="1"/>
</dbReference>
<keyword evidence="11" id="KW-0325">Glycoprotein</keyword>
<dbReference type="InterPro" id="IPR050939">
    <property type="entry name" value="Olfactory_GPCR1"/>
</dbReference>
<dbReference type="PRINTS" id="PR00237">
    <property type="entry name" value="GPCRRHODOPSN"/>
</dbReference>
<keyword evidence="10 13" id="KW-0675">Receptor</keyword>
<keyword evidence="9" id="KW-1015">Disulfide bond</keyword>
<organism evidence="16 17">
    <name type="scientific">Pyxicephalus adspersus</name>
    <name type="common">African bullfrog</name>
    <dbReference type="NCBI Taxonomy" id="30357"/>
    <lineage>
        <taxon>Eukaryota</taxon>
        <taxon>Metazoa</taxon>
        <taxon>Chordata</taxon>
        <taxon>Craniata</taxon>
        <taxon>Vertebrata</taxon>
        <taxon>Euteleostomi</taxon>
        <taxon>Amphibia</taxon>
        <taxon>Batrachia</taxon>
        <taxon>Anura</taxon>
        <taxon>Neobatrachia</taxon>
        <taxon>Ranoidea</taxon>
        <taxon>Pyxicephalidae</taxon>
        <taxon>Pyxicephalinae</taxon>
        <taxon>Pyxicephalus</taxon>
    </lineage>
</organism>
<dbReference type="PANTHER" id="PTHR24242">
    <property type="entry name" value="G-PROTEIN COUPLED RECEPTOR"/>
    <property type="match status" value="1"/>
</dbReference>
<dbReference type="SUPFAM" id="SSF81321">
    <property type="entry name" value="Family A G protein-coupled receptor-like"/>
    <property type="match status" value="1"/>
</dbReference>
<dbReference type="InterPro" id="IPR017452">
    <property type="entry name" value="GPCR_Rhodpsn_7TM"/>
</dbReference>
<feature type="transmembrane region" description="Helical" evidence="14">
    <location>
        <begin position="61"/>
        <end position="82"/>
    </location>
</feature>
<evidence type="ECO:0000256" key="9">
    <source>
        <dbReference type="ARBA" id="ARBA00023157"/>
    </source>
</evidence>
<dbReference type="AlphaFoldDB" id="A0AAV3AT02"/>
<dbReference type="PROSITE" id="PS50262">
    <property type="entry name" value="G_PROTEIN_RECEP_F1_2"/>
    <property type="match status" value="1"/>
</dbReference>
<evidence type="ECO:0000256" key="2">
    <source>
        <dbReference type="ARBA" id="ARBA00022475"/>
    </source>
</evidence>
<keyword evidence="12 13" id="KW-0807">Transducer</keyword>
<evidence type="ECO:0000256" key="13">
    <source>
        <dbReference type="RuleBase" id="RU000688"/>
    </source>
</evidence>
<evidence type="ECO:0000256" key="7">
    <source>
        <dbReference type="ARBA" id="ARBA00023040"/>
    </source>
</evidence>
<dbReference type="Proteomes" id="UP001181693">
    <property type="component" value="Unassembled WGS sequence"/>
</dbReference>
<protein>
    <recommendedName>
        <fullName evidence="14">Olfactory receptor</fullName>
    </recommendedName>
</protein>
<dbReference type="PANTHER" id="PTHR24242:SF253">
    <property type="entry name" value="OLFACTORY RECEPTOR-RELATED"/>
    <property type="match status" value="1"/>
</dbReference>
<sequence length="313" mass="35197">MFKGNETAVTEFVLLGFPGIKGFRPVFFLLILTTYVVTLTINLIIIVLVSTTGRLNFPMYFFLKHLSLTEMAFLTTVVPNMLNVIWWEGASIPTTGCITQTYLYLALGSTECYLLTAMAYDRYLAICNPLLYATIMDHKRQHLLSISSWVSGFVITSITLIFLCHLKFCGPNIIDHFFCDLVPFVELACNHKNELQSEILVLTFPIAVIPFVLILTSYICVFINILGISTTTGRSKAFSTCSSHLSVVSLYYGTVLAIYLVPAKGHSLSKNKVMVLMYIVVTPLFNPIIYCLRNQEMRVTLRNLVSIGTDSRF</sequence>
<dbReference type="Gene3D" id="1.20.1070.10">
    <property type="entry name" value="Rhodopsin 7-helix transmembrane proteins"/>
    <property type="match status" value="1"/>
</dbReference>
<evidence type="ECO:0000256" key="14">
    <source>
        <dbReference type="RuleBase" id="RU363047"/>
    </source>
</evidence>
<reference evidence="16" key="1">
    <citation type="thesis" date="2020" institute="ProQuest LLC" country="789 East Eisenhower Parkway, Ann Arbor, MI, USA">
        <title>Comparative Genomics and Chromosome Evolution.</title>
        <authorList>
            <person name="Mudd A.B."/>
        </authorList>
    </citation>
    <scope>NUCLEOTIDE SEQUENCE</scope>
    <source>
        <strain evidence="16">1538</strain>
        <tissue evidence="16">Blood</tissue>
    </source>
</reference>
<feature type="transmembrane region" description="Helical" evidence="14">
    <location>
        <begin position="102"/>
        <end position="121"/>
    </location>
</feature>
<evidence type="ECO:0000313" key="16">
    <source>
        <dbReference type="EMBL" id="DBA29802.1"/>
    </source>
</evidence>
<dbReference type="GO" id="GO:0004930">
    <property type="term" value="F:G protein-coupled receptor activity"/>
    <property type="evidence" value="ECO:0007669"/>
    <property type="project" value="UniProtKB-KW"/>
</dbReference>
<dbReference type="GO" id="GO:0005886">
    <property type="term" value="C:plasma membrane"/>
    <property type="evidence" value="ECO:0007669"/>
    <property type="project" value="UniProtKB-SubCell"/>
</dbReference>
<evidence type="ECO:0000256" key="12">
    <source>
        <dbReference type="ARBA" id="ARBA00023224"/>
    </source>
</evidence>
<keyword evidence="2 14" id="KW-1003">Cell membrane</keyword>
<evidence type="ECO:0000256" key="1">
    <source>
        <dbReference type="ARBA" id="ARBA00004651"/>
    </source>
</evidence>
<dbReference type="PROSITE" id="PS00237">
    <property type="entry name" value="G_PROTEIN_RECEP_F1_1"/>
    <property type="match status" value="1"/>
</dbReference>
<evidence type="ECO:0000256" key="5">
    <source>
        <dbReference type="ARBA" id="ARBA00022725"/>
    </source>
</evidence>
<evidence type="ECO:0000256" key="8">
    <source>
        <dbReference type="ARBA" id="ARBA00023136"/>
    </source>
</evidence>
<dbReference type="FunFam" id="1.20.1070.10:FF:000010">
    <property type="entry name" value="Olfactory receptor"/>
    <property type="match status" value="1"/>
</dbReference>
<dbReference type="EMBL" id="DYDO01000002">
    <property type="protein sequence ID" value="DBA29802.1"/>
    <property type="molecule type" value="Genomic_DNA"/>
</dbReference>
<comment type="caution">
    <text evidence="16">The sequence shown here is derived from an EMBL/GenBank/DDBJ whole genome shotgun (WGS) entry which is preliminary data.</text>
</comment>
<name>A0AAV3AT02_PYXAD</name>
<evidence type="ECO:0000313" key="17">
    <source>
        <dbReference type="Proteomes" id="UP001181693"/>
    </source>
</evidence>
<comment type="similarity">
    <text evidence="13">Belongs to the G-protein coupled receptor 1 family.</text>
</comment>
<dbReference type="InterPro" id="IPR000725">
    <property type="entry name" value="Olfact_rcpt"/>
</dbReference>
<keyword evidence="4 13" id="KW-0812">Transmembrane</keyword>
<proteinExistence type="inferred from homology"/>